<keyword evidence="1" id="KW-0433">Leucine-rich repeat</keyword>
<dbReference type="PANTHER" id="PTHR11017">
    <property type="entry name" value="LEUCINE-RICH REPEAT-CONTAINING PROTEIN"/>
    <property type="match status" value="1"/>
</dbReference>
<evidence type="ECO:0000256" key="1">
    <source>
        <dbReference type="ARBA" id="ARBA00022614"/>
    </source>
</evidence>
<gene>
    <name evidence="6" type="ORF">DCAR_0207316</name>
</gene>
<dbReference type="InterPro" id="IPR058192">
    <property type="entry name" value="WHD_ROQ1-like"/>
</dbReference>
<evidence type="ECO:0000313" key="6">
    <source>
        <dbReference type="EMBL" id="WOG88083.1"/>
    </source>
</evidence>
<dbReference type="InterPro" id="IPR003593">
    <property type="entry name" value="AAA+_ATPase"/>
</dbReference>
<dbReference type="Pfam" id="PF01582">
    <property type="entry name" value="TIR"/>
    <property type="match status" value="2"/>
</dbReference>
<dbReference type="Gene3D" id="3.40.50.10140">
    <property type="entry name" value="Toll/interleukin-1 receptor homology (TIR) domain"/>
    <property type="match status" value="2"/>
</dbReference>
<dbReference type="InterPro" id="IPR000157">
    <property type="entry name" value="TIR_dom"/>
</dbReference>
<keyword evidence="3" id="KW-0611">Plant defense</keyword>
<organism evidence="6 7">
    <name type="scientific">Daucus carota subsp. sativus</name>
    <name type="common">Carrot</name>
    <dbReference type="NCBI Taxonomy" id="79200"/>
    <lineage>
        <taxon>Eukaryota</taxon>
        <taxon>Viridiplantae</taxon>
        <taxon>Streptophyta</taxon>
        <taxon>Embryophyta</taxon>
        <taxon>Tracheophyta</taxon>
        <taxon>Spermatophyta</taxon>
        <taxon>Magnoliopsida</taxon>
        <taxon>eudicotyledons</taxon>
        <taxon>Gunneridae</taxon>
        <taxon>Pentapetalae</taxon>
        <taxon>asterids</taxon>
        <taxon>campanulids</taxon>
        <taxon>Apiales</taxon>
        <taxon>Apiaceae</taxon>
        <taxon>Apioideae</taxon>
        <taxon>Scandiceae</taxon>
        <taxon>Daucinae</taxon>
        <taxon>Daucus</taxon>
        <taxon>Daucus sect. Daucus</taxon>
    </lineage>
</organism>
<dbReference type="InterPro" id="IPR032675">
    <property type="entry name" value="LRR_dom_sf"/>
</dbReference>
<dbReference type="Gene3D" id="1.10.8.430">
    <property type="entry name" value="Helical domain of apoptotic protease-activating factors"/>
    <property type="match status" value="2"/>
</dbReference>
<dbReference type="InterPro" id="IPR036390">
    <property type="entry name" value="WH_DNA-bd_sf"/>
</dbReference>
<dbReference type="PANTHER" id="PTHR11017:SF544">
    <property type="entry name" value="ADP-RIBOSYL CYCLASE_CYCLIC ADP-RIBOSE HYDROLASE"/>
    <property type="match status" value="1"/>
</dbReference>
<dbReference type="FunFam" id="3.40.50.10140:FF:000007">
    <property type="entry name" value="Disease resistance protein (TIR-NBS-LRR class)"/>
    <property type="match status" value="1"/>
</dbReference>
<name>A0AAF0WGT0_DAUCS</name>
<evidence type="ECO:0000256" key="3">
    <source>
        <dbReference type="ARBA" id="ARBA00022821"/>
    </source>
</evidence>
<reference evidence="6" key="2">
    <citation type="submission" date="2022-03" db="EMBL/GenBank/DDBJ databases">
        <title>Draft title - Genomic analysis of global carrot germplasm unveils the trajectory of domestication and the origin of high carotenoid orange carrot.</title>
        <authorList>
            <person name="Iorizzo M."/>
            <person name="Ellison S."/>
            <person name="Senalik D."/>
            <person name="Macko-Podgorni A."/>
            <person name="Grzebelus D."/>
            <person name="Bostan H."/>
            <person name="Rolling W."/>
            <person name="Curaba J."/>
            <person name="Simon P."/>
        </authorList>
    </citation>
    <scope>NUCLEOTIDE SEQUENCE</scope>
    <source>
        <tissue evidence="6">Leaf</tissue>
    </source>
</reference>
<dbReference type="SUPFAM" id="SSF46785">
    <property type="entry name" value="Winged helix' DNA-binding domain"/>
    <property type="match status" value="2"/>
</dbReference>
<keyword evidence="2" id="KW-0677">Repeat</keyword>
<dbReference type="InterPro" id="IPR002182">
    <property type="entry name" value="NB-ARC"/>
</dbReference>
<protein>
    <recommendedName>
        <fullName evidence="5">TIR domain-containing protein</fullName>
    </recommendedName>
</protein>
<feature type="domain" description="TIR" evidence="5">
    <location>
        <begin position="22"/>
        <end position="175"/>
    </location>
</feature>
<dbReference type="PROSITE" id="PS50104">
    <property type="entry name" value="TIR"/>
    <property type="match status" value="2"/>
</dbReference>
<evidence type="ECO:0000313" key="7">
    <source>
        <dbReference type="Proteomes" id="UP000077755"/>
    </source>
</evidence>
<dbReference type="EMBL" id="CP093344">
    <property type="protein sequence ID" value="WOG88083.1"/>
    <property type="molecule type" value="Genomic_DNA"/>
</dbReference>
<dbReference type="Pfam" id="PF00931">
    <property type="entry name" value="NB-ARC"/>
    <property type="match status" value="2"/>
</dbReference>
<keyword evidence="4" id="KW-0520">NAD</keyword>
<dbReference type="Gene3D" id="3.80.10.10">
    <property type="entry name" value="Ribonuclease Inhibitor"/>
    <property type="match status" value="1"/>
</dbReference>
<dbReference type="Pfam" id="PF23282">
    <property type="entry name" value="WHD_ROQ1"/>
    <property type="match status" value="2"/>
</dbReference>
<sequence>MNSGEHDYLQTPSHSASISAYTGWDVFLSFCNDDTGLTLTEHLHYALCILHILTFKNDTQLVGEAVLSGTVLQAIQESSNYIVVLLENYASSSFCPDELVEILHSSRTMEKLIIPVYYNITASSHQVRYKGDMEKVNRWRLSLAEVSRFPGYHISKSRYDLDTVQEIVEDMAAKLKRKVFLLGSYLFGIDSAVTEIYQMLRLESIDVRVVVICGMGGIGKTTIAKAFCNKYSNRFHINCFIQNEYQHSQGGGMLALLEQMSAQLHRIGTYRVTDVQGEIRIIKDILSSQKALIILDDLLQQSTLLLLRTLHNNFSPGSRILITTRDRKLLNQLKIDMPEVDIYMVKALGRNDSLKLFSSHAFGMTMPPERFRELSASFVTYADGLPVALTLLGRSLYGRNDVSLWKLELEQVLERPQEDIQKILQRSYDALDENEKAIFLNIACFFVGEDIYEAFHLFKSRNYFPQVSIPILVERCLLTVDRNNKFQMHNLIQVMGRELAKSRKHLLLKGKERYFAVQKYNWSQTPSSSVSTSNSPRWDAFLNFRGLDTRYSFTGHLYGALTRAGIHTFIDEHELHGGDRLSRALPQAIRESKSYIVVFSENYASSVWCLDELVEILDRQKTFGRIVIPVFFKIEPCVVRYQEGRFQEDFRDHEIYFADDPDKVGKWRRTLSEVADCKGIQISAKRKLYVAKYPVGLDSHVEGITDIISSSGVSETTSPRKIGIYGMGGVGKSTIAKAVYNRNYSHFQGSCFLADVRLALRKEKGLKRLQQQLIHDVLERQNIIMDNVDRRIEFVRARISSTKVLVVIDDLNDLTQLESLGLGGPFALGSVLIITTRNEDLLDKIHVEAKYKVNELDDAASYQLFTKLAFKDDMIISDTFADLSKEIIECAGGLPLALGYMGWRLLNQEEDGWRSYMSTLEKSSISDVHENIHDNLLISFDALEALYPKTNLSDMFLDIACFFVGLEEEKVVKIMETCYEFVKHKIGLLRKTCLLTTNSGDKLGMHRLHMDMGREIVRKISPHEPGKRSRLWVLQDICEVLKTNKGTEAIEGIIPHNLCYKDALEGVSFDMETFKRMSRLRFLYLDKVSLTGCFEQTFEVLTLLHWKCFPLESLPPEFRPQNLVVLELPHSKIKTMWMPNMVFQKLKTLNMSHSLDLTTTPDFNRLQCLETLNLEGCKRLEEVDKSIGCLKGLVSLNMRHCVNLKSLPSDIRNLTSLKNFELADCHQLLSITDLPPNLKWLWAGRCESVNKLPNLSNLKQLEILELTNCSGLTTIHGLEELTSIQRLHVEGCNSSLLASNFTQGFFQVLLISNSCNLSWLNQVYILIK</sequence>
<dbReference type="SMART" id="SM00255">
    <property type="entry name" value="TIR"/>
    <property type="match status" value="2"/>
</dbReference>
<evidence type="ECO:0000256" key="2">
    <source>
        <dbReference type="ARBA" id="ARBA00022737"/>
    </source>
</evidence>
<dbReference type="GO" id="GO:0006952">
    <property type="term" value="P:defense response"/>
    <property type="evidence" value="ECO:0007669"/>
    <property type="project" value="UniProtKB-KW"/>
</dbReference>
<dbReference type="InterPro" id="IPR035897">
    <property type="entry name" value="Toll_tir_struct_dom_sf"/>
</dbReference>
<proteinExistence type="predicted"/>
<dbReference type="InterPro" id="IPR044974">
    <property type="entry name" value="Disease_R_plants"/>
</dbReference>
<dbReference type="PRINTS" id="PR00364">
    <property type="entry name" value="DISEASERSIST"/>
</dbReference>
<dbReference type="Gene3D" id="3.40.50.300">
    <property type="entry name" value="P-loop containing nucleotide triphosphate hydrolases"/>
    <property type="match status" value="2"/>
</dbReference>
<dbReference type="GO" id="GO:0007165">
    <property type="term" value="P:signal transduction"/>
    <property type="evidence" value="ECO:0007669"/>
    <property type="project" value="InterPro"/>
</dbReference>
<feature type="domain" description="TIR" evidence="5">
    <location>
        <begin position="536"/>
        <end position="675"/>
    </location>
</feature>
<reference evidence="6" key="1">
    <citation type="journal article" date="2016" name="Nat. Genet.">
        <title>A high-quality carrot genome assembly provides new insights into carotenoid accumulation and asterid genome evolution.</title>
        <authorList>
            <person name="Iorizzo M."/>
            <person name="Ellison S."/>
            <person name="Senalik D."/>
            <person name="Zeng P."/>
            <person name="Satapoomin P."/>
            <person name="Huang J."/>
            <person name="Bowman M."/>
            <person name="Iovene M."/>
            <person name="Sanseverino W."/>
            <person name="Cavagnaro P."/>
            <person name="Yildiz M."/>
            <person name="Macko-Podgorni A."/>
            <person name="Moranska E."/>
            <person name="Grzebelus E."/>
            <person name="Grzebelus D."/>
            <person name="Ashrafi H."/>
            <person name="Zheng Z."/>
            <person name="Cheng S."/>
            <person name="Spooner D."/>
            <person name="Van Deynze A."/>
            <person name="Simon P."/>
        </authorList>
    </citation>
    <scope>NUCLEOTIDE SEQUENCE</scope>
    <source>
        <tissue evidence="6">Leaf</tissue>
    </source>
</reference>
<dbReference type="SUPFAM" id="SSF52058">
    <property type="entry name" value="L domain-like"/>
    <property type="match status" value="1"/>
</dbReference>
<accession>A0AAF0WGT0</accession>
<evidence type="ECO:0000259" key="5">
    <source>
        <dbReference type="PROSITE" id="PS50104"/>
    </source>
</evidence>
<evidence type="ECO:0000256" key="4">
    <source>
        <dbReference type="ARBA" id="ARBA00023027"/>
    </source>
</evidence>
<dbReference type="SUPFAM" id="SSF52200">
    <property type="entry name" value="Toll/Interleukin receptor TIR domain"/>
    <property type="match status" value="2"/>
</dbReference>
<keyword evidence="7" id="KW-1185">Reference proteome</keyword>
<dbReference type="SUPFAM" id="SSF52540">
    <property type="entry name" value="P-loop containing nucleoside triphosphate hydrolases"/>
    <property type="match status" value="2"/>
</dbReference>
<dbReference type="SMART" id="SM00382">
    <property type="entry name" value="AAA"/>
    <property type="match status" value="2"/>
</dbReference>
<dbReference type="Proteomes" id="UP000077755">
    <property type="component" value="Chromosome 2"/>
</dbReference>
<dbReference type="InterPro" id="IPR027417">
    <property type="entry name" value="P-loop_NTPase"/>
</dbReference>
<dbReference type="InterPro" id="IPR042197">
    <property type="entry name" value="Apaf_helical"/>
</dbReference>
<dbReference type="GO" id="GO:0043531">
    <property type="term" value="F:ADP binding"/>
    <property type="evidence" value="ECO:0007669"/>
    <property type="project" value="InterPro"/>
</dbReference>